<feature type="region of interest" description="Disordered" evidence="8">
    <location>
        <begin position="1"/>
        <end position="63"/>
    </location>
</feature>
<gene>
    <name evidence="10" type="ORF">FNV43_RR11586</name>
</gene>
<keyword evidence="4" id="KW-0010">Activator</keyword>
<keyword evidence="3" id="KW-0238">DNA-binding</keyword>
<evidence type="ECO:0000313" key="10">
    <source>
        <dbReference type="EMBL" id="KAF3446407.1"/>
    </source>
</evidence>
<evidence type="ECO:0000256" key="7">
    <source>
        <dbReference type="ARBA" id="ARBA00024343"/>
    </source>
</evidence>
<dbReference type="FunFam" id="3.30.730.10:FF:000001">
    <property type="entry name" value="Ethylene-responsive transcription factor 2"/>
    <property type="match status" value="1"/>
</dbReference>
<dbReference type="InterPro" id="IPR016177">
    <property type="entry name" value="DNA-bd_dom_sf"/>
</dbReference>
<reference evidence="10" key="1">
    <citation type="submission" date="2020-03" db="EMBL/GenBank/DDBJ databases">
        <title>A high-quality chromosome-level genome assembly of a woody plant with both climbing and erect habits, Rhamnella rubrinervis.</title>
        <authorList>
            <person name="Lu Z."/>
            <person name="Yang Y."/>
            <person name="Zhu X."/>
            <person name="Sun Y."/>
        </authorList>
    </citation>
    <scope>NUCLEOTIDE SEQUENCE</scope>
    <source>
        <strain evidence="10">BYM</strain>
        <tissue evidence="10">Leaf</tissue>
    </source>
</reference>
<dbReference type="PANTHER" id="PTHR31985">
    <property type="entry name" value="ETHYLENE-RESPONSIVE TRANSCRIPTION FACTOR ERF042-RELATED"/>
    <property type="match status" value="1"/>
</dbReference>
<dbReference type="Pfam" id="PF00847">
    <property type="entry name" value="AP2"/>
    <property type="match status" value="1"/>
</dbReference>
<dbReference type="EMBL" id="VOIH02000005">
    <property type="protein sequence ID" value="KAF3446407.1"/>
    <property type="molecule type" value="Genomic_DNA"/>
</dbReference>
<proteinExistence type="inferred from homology"/>
<dbReference type="AlphaFoldDB" id="A0A8K0MHV5"/>
<dbReference type="Gene3D" id="3.30.730.10">
    <property type="entry name" value="AP2/ERF domain"/>
    <property type="match status" value="1"/>
</dbReference>
<keyword evidence="2" id="KW-0805">Transcription regulation</keyword>
<evidence type="ECO:0000256" key="8">
    <source>
        <dbReference type="SAM" id="MobiDB-lite"/>
    </source>
</evidence>
<dbReference type="PRINTS" id="PR00367">
    <property type="entry name" value="ETHRSPELEMNT"/>
</dbReference>
<evidence type="ECO:0000256" key="3">
    <source>
        <dbReference type="ARBA" id="ARBA00023125"/>
    </source>
</evidence>
<feature type="compositionally biased region" description="Polar residues" evidence="8">
    <location>
        <begin position="35"/>
        <end position="49"/>
    </location>
</feature>
<sequence length="260" mass="28831">MGAAELLNSETESSSNSFSSSSPPSPSSPRSTQSLRDSLSNTNKSQSPEEPTKKIKRIRDSSKHPVYRGVRMRNWGKWVSEIREPRKKSRIWLRTFPTPEMAARAHDVAALSIKGNSAILNFPQLVDSLPRPASLAPRDVQAAATKAAQMHNFDSQTSLSFSNTLSSSSTSSLSSLVSGMDFSTESDELSEIVELPSLGTSYESPELMNNEFVFVDSEDGWLYPPPWLQSVEDCGYVCDELRVTENGMIRSSFEGFLWDY</sequence>
<feature type="compositionally biased region" description="Basic and acidic residues" evidence="8">
    <location>
        <begin position="50"/>
        <end position="63"/>
    </location>
</feature>
<dbReference type="PROSITE" id="PS51032">
    <property type="entry name" value="AP2_ERF"/>
    <property type="match status" value="1"/>
</dbReference>
<dbReference type="CDD" id="cd00018">
    <property type="entry name" value="AP2"/>
    <property type="match status" value="1"/>
</dbReference>
<comment type="similarity">
    <text evidence="7">Belongs to the AP2/ERF transcription factor family. ERF subfamily.</text>
</comment>
<accession>A0A8K0MHV5</accession>
<evidence type="ECO:0000256" key="4">
    <source>
        <dbReference type="ARBA" id="ARBA00023159"/>
    </source>
</evidence>
<comment type="caution">
    <text evidence="10">The sequence shown here is derived from an EMBL/GenBank/DDBJ whole genome shotgun (WGS) entry which is preliminary data.</text>
</comment>
<feature type="compositionally biased region" description="Low complexity" evidence="8">
    <location>
        <begin position="13"/>
        <end position="34"/>
    </location>
</feature>
<dbReference type="SMART" id="SM00380">
    <property type="entry name" value="AP2"/>
    <property type="match status" value="1"/>
</dbReference>
<dbReference type="GO" id="GO:0005634">
    <property type="term" value="C:nucleus"/>
    <property type="evidence" value="ECO:0007669"/>
    <property type="project" value="UniProtKB-SubCell"/>
</dbReference>
<evidence type="ECO:0000256" key="6">
    <source>
        <dbReference type="ARBA" id="ARBA00023242"/>
    </source>
</evidence>
<dbReference type="OrthoDB" id="1932364at2759"/>
<evidence type="ECO:0000256" key="1">
    <source>
        <dbReference type="ARBA" id="ARBA00004123"/>
    </source>
</evidence>
<evidence type="ECO:0000259" key="9">
    <source>
        <dbReference type="PROSITE" id="PS51032"/>
    </source>
</evidence>
<dbReference type="PANTHER" id="PTHR31985:SF259">
    <property type="entry name" value="DEHYDRATION-RESPONSIVE ELEMENT-BINDING PROTEIN 3"/>
    <property type="match status" value="1"/>
</dbReference>
<dbReference type="InterPro" id="IPR051032">
    <property type="entry name" value="AP2/ERF_TF_ERF_subfamily"/>
</dbReference>
<organism evidence="10 11">
    <name type="scientific">Rhamnella rubrinervis</name>
    <dbReference type="NCBI Taxonomy" id="2594499"/>
    <lineage>
        <taxon>Eukaryota</taxon>
        <taxon>Viridiplantae</taxon>
        <taxon>Streptophyta</taxon>
        <taxon>Embryophyta</taxon>
        <taxon>Tracheophyta</taxon>
        <taxon>Spermatophyta</taxon>
        <taxon>Magnoliopsida</taxon>
        <taxon>eudicotyledons</taxon>
        <taxon>Gunneridae</taxon>
        <taxon>Pentapetalae</taxon>
        <taxon>rosids</taxon>
        <taxon>fabids</taxon>
        <taxon>Rosales</taxon>
        <taxon>Rhamnaceae</taxon>
        <taxon>rhamnoid group</taxon>
        <taxon>Rhamneae</taxon>
        <taxon>Rhamnella</taxon>
    </lineage>
</organism>
<keyword evidence="11" id="KW-1185">Reference proteome</keyword>
<feature type="domain" description="AP2/ERF" evidence="9">
    <location>
        <begin position="66"/>
        <end position="123"/>
    </location>
</feature>
<keyword evidence="5" id="KW-0804">Transcription</keyword>
<dbReference type="InterPro" id="IPR036955">
    <property type="entry name" value="AP2/ERF_dom_sf"/>
</dbReference>
<comment type="subcellular location">
    <subcellularLocation>
        <location evidence="1">Nucleus</location>
    </subcellularLocation>
</comment>
<dbReference type="GO" id="GO:0003700">
    <property type="term" value="F:DNA-binding transcription factor activity"/>
    <property type="evidence" value="ECO:0007669"/>
    <property type="project" value="InterPro"/>
</dbReference>
<evidence type="ECO:0000256" key="5">
    <source>
        <dbReference type="ARBA" id="ARBA00023163"/>
    </source>
</evidence>
<evidence type="ECO:0000313" key="11">
    <source>
        <dbReference type="Proteomes" id="UP000796880"/>
    </source>
</evidence>
<evidence type="ECO:0000256" key="2">
    <source>
        <dbReference type="ARBA" id="ARBA00023015"/>
    </source>
</evidence>
<dbReference type="SUPFAM" id="SSF54171">
    <property type="entry name" value="DNA-binding domain"/>
    <property type="match status" value="1"/>
</dbReference>
<dbReference type="InterPro" id="IPR001471">
    <property type="entry name" value="AP2/ERF_dom"/>
</dbReference>
<dbReference type="Proteomes" id="UP000796880">
    <property type="component" value="Unassembled WGS sequence"/>
</dbReference>
<protein>
    <recommendedName>
        <fullName evidence="9">AP2/ERF domain-containing protein</fullName>
    </recommendedName>
</protein>
<name>A0A8K0MHV5_9ROSA</name>
<keyword evidence="6" id="KW-0539">Nucleus</keyword>
<dbReference type="GO" id="GO:0003677">
    <property type="term" value="F:DNA binding"/>
    <property type="evidence" value="ECO:0007669"/>
    <property type="project" value="UniProtKB-KW"/>
</dbReference>